<dbReference type="Proteomes" id="UP001187315">
    <property type="component" value="Unassembled WGS sequence"/>
</dbReference>
<reference evidence="2" key="1">
    <citation type="submission" date="2023-08" db="EMBL/GenBank/DDBJ databases">
        <title>Pelteobagrus vachellii genome.</title>
        <authorList>
            <person name="Liu H."/>
        </authorList>
    </citation>
    <scope>NUCLEOTIDE SEQUENCE</scope>
    <source>
        <strain evidence="2">PRFRI_2022a</strain>
        <tissue evidence="2">Muscle</tissue>
    </source>
</reference>
<feature type="compositionally biased region" description="Low complexity" evidence="1">
    <location>
        <begin position="148"/>
        <end position="163"/>
    </location>
</feature>
<feature type="region of interest" description="Disordered" evidence="1">
    <location>
        <begin position="147"/>
        <end position="174"/>
    </location>
</feature>
<keyword evidence="3" id="KW-1185">Reference proteome</keyword>
<sequence length="543" mass="59520">MPVALRTRSWEDHVTPHSRKQYSYDDLDLVCCHAGVGGTGSPAGRRQRERCASMPECCRHHPGFDSCPGEDRNQRRTLSGTFKGITASYEGNSQIVTKGHTFVKVRKSKADEDNIHLKDCPSSPNCSAPISNHFLYKSFDETDEKITSKSMATSSGNSSTNSAEEQAKNLDCSTTEAETKYASKDNAKVNIDVATELTGKPATSSEPTVEGNSGDLVVEASLLHHQQVMRLGVEATVNDTFDPEVSLVPHDAITNTALTTEIKQSEESQILKNNVVLLNSNIPNDQVVTSEDVLQAHNLKEHTELEFSSCESRSTSNPDTYRDCHTKLDTIPELSFTELGEEVLTPMMEDMPGPHVTTTLMGLKGAGNNKGSSVEMEIQKEAGILGNFQRNMALTSPKSETSIKSRMETSHHVMILQMNPNMDEDDPKPQEVPVRLRTQKSSRQDKDRERSQLDSMVLLIMKLDQLDQEIQDALGSTPFDNDTPTAKKSFVSEVDLVSLDGEGSLSASLRSLNAPHHQSSSSLCSVRNKTLAALSEKDQAGPV</sequence>
<feature type="region of interest" description="Disordered" evidence="1">
    <location>
        <begin position="419"/>
        <end position="451"/>
    </location>
</feature>
<evidence type="ECO:0000313" key="3">
    <source>
        <dbReference type="Proteomes" id="UP001187315"/>
    </source>
</evidence>
<protein>
    <submittedName>
        <fullName evidence="2">Uncharacterized protein</fullName>
    </submittedName>
</protein>
<evidence type="ECO:0000256" key="1">
    <source>
        <dbReference type="SAM" id="MobiDB-lite"/>
    </source>
</evidence>
<dbReference type="EMBL" id="JAVHJS010000002">
    <property type="protein sequence ID" value="KAK2865528.1"/>
    <property type="molecule type" value="Genomic_DNA"/>
</dbReference>
<gene>
    <name evidence="2" type="ORF">Q7C36_001584</name>
</gene>
<organism evidence="2 3">
    <name type="scientific">Tachysurus vachellii</name>
    <name type="common">Darkbarbel catfish</name>
    <name type="synonym">Pelteobagrus vachellii</name>
    <dbReference type="NCBI Taxonomy" id="175792"/>
    <lineage>
        <taxon>Eukaryota</taxon>
        <taxon>Metazoa</taxon>
        <taxon>Chordata</taxon>
        <taxon>Craniata</taxon>
        <taxon>Vertebrata</taxon>
        <taxon>Euteleostomi</taxon>
        <taxon>Actinopterygii</taxon>
        <taxon>Neopterygii</taxon>
        <taxon>Teleostei</taxon>
        <taxon>Ostariophysi</taxon>
        <taxon>Siluriformes</taxon>
        <taxon>Bagridae</taxon>
        <taxon>Tachysurus</taxon>
    </lineage>
</organism>
<dbReference type="AlphaFoldDB" id="A0AA88NUC8"/>
<proteinExistence type="predicted"/>
<name>A0AA88NUC8_TACVA</name>
<comment type="caution">
    <text evidence="2">The sequence shown here is derived from an EMBL/GenBank/DDBJ whole genome shotgun (WGS) entry which is preliminary data.</text>
</comment>
<feature type="compositionally biased region" description="Basic and acidic residues" evidence="1">
    <location>
        <begin position="442"/>
        <end position="451"/>
    </location>
</feature>
<accession>A0AA88NUC8</accession>
<evidence type="ECO:0000313" key="2">
    <source>
        <dbReference type="EMBL" id="KAK2865528.1"/>
    </source>
</evidence>